<dbReference type="InterPro" id="IPR027417">
    <property type="entry name" value="P-loop_NTPase"/>
</dbReference>
<evidence type="ECO:0000256" key="1">
    <source>
        <dbReference type="ARBA" id="ARBA00022448"/>
    </source>
</evidence>
<accession>A0A3B0R262</accession>
<dbReference type="EMBL" id="UOEC01000003">
    <property type="protein sequence ID" value="VAV86439.1"/>
    <property type="molecule type" value="Genomic_DNA"/>
</dbReference>
<sequence>MLILRGANGAGKTSLLRVIAGLNEVAGGDLVFQGGDDDEPISHYSQFIAHQDAFKPALTVEENLQFWSDFFASDSKSGDVQLALEAFSLERLAGFSAALLSAGQKRRLALGRLAMIDRPIWLLDEPTVGLDTASVKQLQTLIYKHLAGDGMIIATTHIDLGIKQAKVLDFADLETGR</sequence>
<keyword evidence="5" id="KW-1278">Translocase</keyword>
<feature type="domain" description="ABC transporter" evidence="7">
    <location>
        <begin position="2"/>
        <end position="127"/>
    </location>
</feature>
<name>A0A3B0R262_9ZZZZ</name>
<evidence type="ECO:0000313" key="8">
    <source>
        <dbReference type="EMBL" id="VAV86439.1"/>
    </source>
</evidence>
<keyword evidence="3" id="KW-0201">Cytochrome c-type biogenesis</keyword>
<dbReference type="SUPFAM" id="SSF52540">
    <property type="entry name" value="P-loop containing nucleoside triphosphate hydrolases"/>
    <property type="match status" value="1"/>
</dbReference>
<keyword evidence="4" id="KW-0067">ATP-binding</keyword>
<dbReference type="PANTHER" id="PTHR43499">
    <property type="entry name" value="ABC TRANSPORTER I FAMILY MEMBER 1"/>
    <property type="match status" value="1"/>
</dbReference>
<keyword evidence="1" id="KW-0813">Transport</keyword>
<dbReference type="PANTHER" id="PTHR43499:SF1">
    <property type="entry name" value="ABC TRANSPORTER I FAMILY MEMBER 1"/>
    <property type="match status" value="1"/>
</dbReference>
<dbReference type="AlphaFoldDB" id="A0A3B0R262"/>
<dbReference type="NCBIfam" id="TIGR01189">
    <property type="entry name" value="ccmA"/>
    <property type="match status" value="1"/>
</dbReference>
<evidence type="ECO:0000256" key="3">
    <source>
        <dbReference type="ARBA" id="ARBA00022748"/>
    </source>
</evidence>
<gene>
    <name evidence="8" type="ORF">MNBD_ALPHA08-2132</name>
</gene>
<keyword evidence="2" id="KW-0547">Nucleotide-binding</keyword>
<dbReference type="InterPro" id="IPR005895">
    <property type="entry name" value="ABC_transptr_haem_export_CcmA"/>
</dbReference>
<dbReference type="GO" id="GO:0022857">
    <property type="term" value="F:transmembrane transporter activity"/>
    <property type="evidence" value="ECO:0007669"/>
    <property type="project" value="InterPro"/>
</dbReference>
<dbReference type="GO" id="GO:0005524">
    <property type="term" value="F:ATP binding"/>
    <property type="evidence" value="ECO:0007669"/>
    <property type="project" value="UniProtKB-KW"/>
</dbReference>
<proteinExistence type="predicted"/>
<organism evidence="8">
    <name type="scientific">hydrothermal vent metagenome</name>
    <dbReference type="NCBI Taxonomy" id="652676"/>
    <lineage>
        <taxon>unclassified sequences</taxon>
        <taxon>metagenomes</taxon>
        <taxon>ecological metagenomes</taxon>
    </lineage>
</organism>
<dbReference type="Pfam" id="PF00005">
    <property type="entry name" value="ABC_tran"/>
    <property type="match status" value="1"/>
</dbReference>
<evidence type="ECO:0000256" key="4">
    <source>
        <dbReference type="ARBA" id="ARBA00022840"/>
    </source>
</evidence>
<dbReference type="InterPro" id="IPR003439">
    <property type="entry name" value="ABC_transporter-like_ATP-bd"/>
</dbReference>
<reference evidence="8" key="1">
    <citation type="submission" date="2018-06" db="EMBL/GenBank/DDBJ databases">
        <authorList>
            <person name="Zhirakovskaya E."/>
        </authorList>
    </citation>
    <scope>NUCLEOTIDE SEQUENCE</scope>
</reference>
<evidence type="ECO:0000256" key="6">
    <source>
        <dbReference type="ARBA" id="ARBA00023136"/>
    </source>
</evidence>
<dbReference type="GO" id="GO:0017004">
    <property type="term" value="P:cytochrome complex assembly"/>
    <property type="evidence" value="ECO:0007669"/>
    <property type="project" value="UniProtKB-KW"/>
</dbReference>
<dbReference type="Gene3D" id="3.40.50.300">
    <property type="entry name" value="P-loop containing nucleotide triphosphate hydrolases"/>
    <property type="match status" value="1"/>
</dbReference>
<protein>
    <submittedName>
        <fullName evidence="8">ABC transporter involved in cytochrome c biogenesis, ATPase component CcmA</fullName>
    </submittedName>
</protein>
<dbReference type="GO" id="GO:0016887">
    <property type="term" value="F:ATP hydrolysis activity"/>
    <property type="evidence" value="ECO:0007669"/>
    <property type="project" value="InterPro"/>
</dbReference>
<evidence type="ECO:0000256" key="5">
    <source>
        <dbReference type="ARBA" id="ARBA00022967"/>
    </source>
</evidence>
<evidence type="ECO:0000256" key="2">
    <source>
        <dbReference type="ARBA" id="ARBA00022741"/>
    </source>
</evidence>
<evidence type="ECO:0000259" key="7">
    <source>
        <dbReference type="Pfam" id="PF00005"/>
    </source>
</evidence>
<keyword evidence="6" id="KW-0472">Membrane</keyword>